<dbReference type="InterPro" id="IPR013446">
    <property type="entry name" value="G1P_cyt_trans-like"/>
</dbReference>
<protein>
    <submittedName>
        <fullName evidence="2">Glucose-1-phosphate cytidylyltransferase</fullName>
        <ecNumber evidence="2">2.7.7.33</ecNumber>
    </submittedName>
</protein>
<dbReference type="SUPFAM" id="SSF53448">
    <property type="entry name" value="Nucleotide-diphospho-sugar transferases"/>
    <property type="match status" value="1"/>
</dbReference>
<dbReference type="PANTHER" id="PTHR47183">
    <property type="entry name" value="GLUCOSE-1-PHOSPHATE CYTIDYLYLTRANSFERASE-RELATED"/>
    <property type="match status" value="1"/>
</dbReference>
<sequence>MKAIILAGGLGTRISEESHLKPKPMIEIGGKPILWHIMKMYSHHGINDFIICLGYKGYIIKEYFANYFLHMSDVTFDMPNNRMEVHHNHVEPWRVTLVDTGEDTLTGGRLRRVEEYVKGEAAFCFTYGDGLSDVDIRQLINFHKAHGKIATVTAVAPPGRYGALTRDGNLVTGFSEKPRGDGGLINGGFFVLSPAVFTLLEGDQCSWEGEPLATLANMAQLMSFEHQGFWQPMDTLREKNQLEELWANHRAPWKVWA</sequence>
<dbReference type="EC" id="2.7.7.33" evidence="2"/>
<dbReference type="EMBL" id="CP066092">
    <property type="protein sequence ID" value="QQB20427.1"/>
    <property type="molecule type" value="Genomic_DNA"/>
</dbReference>
<feature type="domain" description="Nucleotidyl transferase" evidence="1">
    <location>
        <begin position="2"/>
        <end position="211"/>
    </location>
</feature>
<evidence type="ECO:0000313" key="3">
    <source>
        <dbReference type="Proteomes" id="UP000595481"/>
    </source>
</evidence>
<dbReference type="CDD" id="cd02524">
    <property type="entry name" value="G1P_cytidylyltransferase"/>
    <property type="match status" value="1"/>
</dbReference>
<accession>A0A7T4AAQ1</accession>
<dbReference type="InterPro" id="IPR029044">
    <property type="entry name" value="Nucleotide-diphossugar_trans"/>
</dbReference>
<dbReference type="GeneID" id="69550112"/>
<organism evidence="2 3">
    <name type="scientific">Aeromonas jandaei</name>
    <dbReference type="NCBI Taxonomy" id="650"/>
    <lineage>
        <taxon>Bacteria</taxon>
        <taxon>Pseudomonadati</taxon>
        <taxon>Pseudomonadota</taxon>
        <taxon>Gammaproteobacteria</taxon>
        <taxon>Aeromonadales</taxon>
        <taxon>Aeromonadaceae</taxon>
        <taxon>Aeromonas</taxon>
    </lineage>
</organism>
<dbReference type="InterPro" id="IPR046981">
    <property type="entry name" value="G1P_cyt_trans"/>
</dbReference>
<proteinExistence type="predicted"/>
<dbReference type="Pfam" id="PF00483">
    <property type="entry name" value="NTP_transferase"/>
    <property type="match status" value="1"/>
</dbReference>
<evidence type="ECO:0000259" key="1">
    <source>
        <dbReference type="Pfam" id="PF00483"/>
    </source>
</evidence>
<keyword evidence="3" id="KW-1185">Reference proteome</keyword>
<dbReference type="Proteomes" id="UP000595481">
    <property type="component" value="Chromosome"/>
</dbReference>
<evidence type="ECO:0000313" key="2">
    <source>
        <dbReference type="EMBL" id="QQB20427.1"/>
    </source>
</evidence>
<keyword evidence="2" id="KW-0808">Transferase</keyword>
<dbReference type="GO" id="GO:0047343">
    <property type="term" value="F:glucose-1-phosphate cytidylyltransferase activity"/>
    <property type="evidence" value="ECO:0007669"/>
    <property type="project" value="UniProtKB-EC"/>
</dbReference>
<gene>
    <name evidence="2" type="primary">rfbF</name>
    <name evidence="2" type="ORF">I6H43_02470</name>
</gene>
<dbReference type="PANTHER" id="PTHR47183:SF1">
    <property type="entry name" value="GLUCOSE-1-PHOSPHATE CYTIDYLYLTRANSFERASE"/>
    <property type="match status" value="1"/>
</dbReference>
<reference evidence="2 3" key="1">
    <citation type="submission" date="2020-12" db="EMBL/GenBank/DDBJ databases">
        <title>FDA dAtabase for Regulatory Grade micrObial Sequences (FDA-ARGOS): Supporting development and validation of Infectious Disease Dx tests.</title>
        <authorList>
            <person name="Sproer C."/>
            <person name="Gronow S."/>
            <person name="Severitt S."/>
            <person name="Schroder I."/>
            <person name="Tallon L."/>
            <person name="Sadzewicz L."/>
            <person name="Zhao X."/>
            <person name="Boylan J."/>
            <person name="Ott S."/>
            <person name="Bowen H."/>
            <person name="Vavikolanu K."/>
            <person name="Mehta A."/>
            <person name="Aluvathingal J."/>
            <person name="Nadendla S."/>
            <person name="Lowell S."/>
            <person name="Myers T."/>
            <person name="Yan Y."/>
            <person name="Sichtig H."/>
        </authorList>
    </citation>
    <scope>NUCLEOTIDE SEQUENCE [LARGE SCALE GENOMIC DNA]</scope>
    <source>
        <strain evidence="2 3">FDAARGOS_986</strain>
    </source>
</reference>
<dbReference type="NCBIfam" id="TIGR02623">
    <property type="entry name" value="G1P_cyt_trans"/>
    <property type="match status" value="1"/>
</dbReference>
<name>A0A7T4AAQ1_AERJA</name>
<dbReference type="InterPro" id="IPR005835">
    <property type="entry name" value="NTP_transferase_dom"/>
</dbReference>
<dbReference type="RefSeq" id="WP_042033472.1">
    <property type="nucleotide sequence ID" value="NZ_CAWMFX010000057.1"/>
</dbReference>
<keyword evidence="2" id="KW-0548">Nucleotidyltransferase</keyword>
<dbReference type="Gene3D" id="3.90.550.10">
    <property type="entry name" value="Spore Coat Polysaccharide Biosynthesis Protein SpsA, Chain A"/>
    <property type="match status" value="1"/>
</dbReference>